<keyword evidence="1" id="KW-0812">Transmembrane</keyword>
<feature type="transmembrane region" description="Helical" evidence="1">
    <location>
        <begin position="41"/>
        <end position="59"/>
    </location>
</feature>
<accession>A0ABD5YLK7</accession>
<evidence type="ECO:0000313" key="2">
    <source>
        <dbReference type="EMBL" id="MFC7190239.1"/>
    </source>
</evidence>
<protein>
    <submittedName>
        <fullName evidence="2">Uncharacterized protein</fullName>
    </submittedName>
</protein>
<dbReference type="GeneID" id="76199833"/>
<evidence type="ECO:0000256" key="1">
    <source>
        <dbReference type="SAM" id="Phobius"/>
    </source>
</evidence>
<feature type="transmembrane region" description="Helical" evidence="1">
    <location>
        <begin position="15"/>
        <end position="35"/>
    </location>
</feature>
<proteinExistence type="predicted"/>
<dbReference type="EMBL" id="JBHTAX010000001">
    <property type="protein sequence ID" value="MFC7190239.1"/>
    <property type="molecule type" value="Genomic_DNA"/>
</dbReference>
<evidence type="ECO:0000313" key="3">
    <source>
        <dbReference type="Proteomes" id="UP001596417"/>
    </source>
</evidence>
<keyword evidence="3" id="KW-1185">Reference proteome</keyword>
<feature type="transmembrane region" description="Helical" evidence="1">
    <location>
        <begin position="118"/>
        <end position="139"/>
    </location>
</feature>
<gene>
    <name evidence="2" type="ORF">ACFQL7_10505</name>
</gene>
<keyword evidence="1" id="KW-0472">Membrane</keyword>
<keyword evidence="1" id="KW-1133">Transmembrane helix</keyword>
<dbReference type="RefSeq" id="WP_264556174.1">
    <property type="nucleotide sequence ID" value="NZ_CP109979.1"/>
</dbReference>
<organism evidence="2 3">
    <name type="scientific">Halocatena marina</name>
    <dbReference type="NCBI Taxonomy" id="2934937"/>
    <lineage>
        <taxon>Archaea</taxon>
        <taxon>Methanobacteriati</taxon>
        <taxon>Methanobacteriota</taxon>
        <taxon>Stenosarchaea group</taxon>
        <taxon>Halobacteria</taxon>
        <taxon>Halobacteriales</taxon>
        <taxon>Natronomonadaceae</taxon>
        <taxon>Halocatena</taxon>
    </lineage>
</organism>
<feature type="transmembrane region" description="Helical" evidence="1">
    <location>
        <begin position="91"/>
        <end position="111"/>
    </location>
</feature>
<reference evidence="2 3" key="1">
    <citation type="journal article" date="2019" name="Int. J. Syst. Evol. Microbiol.">
        <title>The Global Catalogue of Microorganisms (GCM) 10K type strain sequencing project: providing services to taxonomists for standard genome sequencing and annotation.</title>
        <authorList>
            <consortium name="The Broad Institute Genomics Platform"/>
            <consortium name="The Broad Institute Genome Sequencing Center for Infectious Disease"/>
            <person name="Wu L."/>
            <person name="Ma J."/>
        </authorList>
    </citation>
    <scope>NUCLEOTIDE SEQUENCE [LARGE SCALE GENOMIC DNA]</scope>
    <source>
        <strain evidence="2 3">RDMS1</strain>
    </source>
</reference>
<feature type="transmembrane region" description="Helical" evidence="1">
    <location>
        <begin position="159"/>
        <end position="180"/>
    </location>
</feature>
<sequence>MNTSGLGQTLRSERINALLAWVLVGFVAVVAVVNIGIDPLWAGFAACVAVLGVIPAVAVRSLRAMLPWEVLALASLPLLAQTFRTPGTGQIATYLAVAAVALIVAVELHVFTPVDMNYSFAVLFVVVTTMAAAGVWAIIRWSADIYLGISFGLTERELMFEFVASTVAGLLAGIIFELYFRRFIRAHERLEVDI</sequence>
<name>A0ABD5YLK7_9EURY</name>
<comment type="caution">
    <text evidence="2">The sequence shown here is derived from an EMBL/GenBank/DDBJ whole genome shotgun (WGS) entry which is preliminary data.</text>
</comment>
<dbReference type="Proteomes" id="UP001596417">
    <property type="component" value="Unassembled WGS sequence"/>
</dbReference>
<dbReference type="AlphaFoldDB" id="A0ABD5YLK7"/>